<dbReference type="Pfam" id="PF19404">
    <property type="entry name" value="DUF5977"/>
    <property type="match status" value="1"/>
</dbReference>
<protein>
    <recommendedName>
        <fullName evidence="1">DUF5977 domain-containing protein</fullName>
    </recommendedName>
</protein>
<dbReference type="OrthoDB" id="8455098at2"/>
<sequence>MALPTPFTIAEGADSSDISKEDANALADIRLQTEGQAYADESGRCRFYAKLTYRDRGVYDSSTTIINHHYYFEDVSVSYYADAACTIPYDASGITTVNVNKYDRRVYYQYGSPTGIVDESNTQSTFPGSSGTGDLLFNNILYKEESSPKTDPSIIVSTLIVTFTLLPGDDYIIVN</sequence>
<evidence type="ECO:0000259" key="1">
    <source>
        <dbReference type="Pfam" id="PF19404"/>
    </source>
</evidence>
<dbReference type="EMBL" id="FRBL01000003">
    <property type="protein sequence ID" value="SHL37264.1"/>
    <property type="molecule type" value="Genomic_DNA"/>
</dbReference>
<keyword evidence="3" id="KW-1185">Reference proteome</keyword>
<name>A0A1M7A3I0_9BACT</name>
<dbReference type="InterPro" id="IPR046020">
    <property type="entry name" value="DUF5977"/>
</dbReference>
<dbReference type="STRING" id="1419482.SAMN05444266_103110"/>
<dbReference type="Proteomes" id="UP000184420">
    <property type="component" value="Unassembled WGS sequence"/>
</dbReference>
<proteinExistence type="predicted"/>
<dbReference type="AlphaFoldDB" id="A0A1M7A3I0"/>
<evidence type="ECO:0000313" key="2">
    <source>
        <dbReference type="EMBL" id="SHL37264.1"/>
    </source>
</evidence>
<feature type="domain" description="DUF5977" evidence="1">
    <location>
        <begin position="7"/>
        <end position="45"/>
    </location>
</feature>
<gene>
    <name evidence="2" type="ORF">SAMN05444266_103110</name>
</gene>
<dbReference type="RefSeq" id="WP_073079776.1">
    <property type="nucleotide sequence ID" value="NZ_FRBL01000003.1"/>
</dbReference>
<accession>A0A1M7A3I0</accession>
<reference evidence="2 3" key="1">
    <citation type="submission" date="2016-11" db="EMBL/GenBank/DDBJ databases">
        <authorList>
            <person name="Jaros S."/>
            <person name="Januszkiewicz K."/>
            <person name="Wedrychowicz H."/>
        </authorList>
    </citation>
    <scope>NUCLEOTIDE SEQUENCE [LARGE SCALE GENOMIC DNA]</scope>
    <source>
        <strain evidence="2 3">DSM 27406</strain>
    </source>
</reference>
<evidence type="ECO:0000313" key="3">
    <source>
        <dbReference type="Proteomes" id="UP000184420"/>
    </source>
</evidence>
<organism evidence="2 3">
    <name type="scientific">Chitinophaga jiangningensis</name>
    <dbReference type="NCBI Taxonomy" id="1419482"/>
    <lineage>
        <taxon>Bacteria</taxon>
        <taxon>Pseudomonadati</taxon>
        <taxon>Bacteroidota</taxon>
        <taxon>Chitinophagia</taxon>
        <taxon>Chitinophagales</taxon>
        <taxon>Chitinophagaceae</taxon>
        <taxon>Chitinophaga</taxon>
    </lineage>
</organism>